<gene>
    <name evidence="4" type="ORF">GCM10009613_39930</name>
</gene>
<keyword evidence="5" id="KW-1185">Reference proteome</keyword>
<feature type="region of interest" description="Disordered" evidence="2">
    <location>
        <begin position="1"/>
        <end position="23"/>
    </location>
</feature>
<evidence type="ECO:0000256" key="2">
    <source>
        <dbReference type="SAM" id="MobiDB-lite"/>
    </source>
</evidence>
<sequence length="202" mass="21190">MTVDPAPGAAVDDPASGRGQWSRRRKLERRLHDGAALRISALTLQLGLFRHRLPAGEVELDREIDVLQEELHVVLQELREVAAELYPPLLDEAGLGPALHELSGRLDRAVTVDVPDRRFGAAAEGAAYFALLACLTGPAGDGGPVAVSARADGTDLLLRTEGAGPRAVAHFAEFARPLGGSADVVPGAAPGSTTIIARFPCV</sequence>
<feature type="domain" description="Signal transduction histidine kinase subgroup 3 dimerisation and phosphoacceptor" evidence="3">
    <location>
        <begin position="24"/>
        <end position="89"/>
    </location>
</feature>
<organism evidence="4 5">
    <name type="scientific">Pseudonocardia kongjuensis</name>
    <dbReference type="NCBI Taxonomy" id="102227"/>
    <lineage>
        <taxon>Bacteria</taxon>
        <taxon>Bacillati</taxon>
        <taxon>Actinomycetota</taxon>
        <taxon>Actinomycetes</taxon>
        <taxon>Pseudonocardiales</taxon>
        <taxon>Pseudonocardiaceae</taxon>
        <taxon>Pseudonocardia</taxon>
    </lineage>
</organism>
<proteinExistence type="predicted"/>
<feature type="coiled-coil region" evidence="1">
    <location>
        <begin position="57"/>
        <end position="84"/>
    </location>
</feature>
<dbReference type="Gene3D" id="1.20.5.1930">
    <property type="match status" value="1"/>
</dbReference>
<feature type="compositionally biased region" description="Low complexity" evidence="2">
    <location>
        <begin position="1"/>
        <end position="14"/>
    </location>
</feature>
<dbReference type="InterPro" id="IPR011712">
    <property type="entry name" value="Sig_transdc_His_kin_sub3_dim/P"/>
</dbReference>
<evidence type="ECO:0000313" key="5">
    <source>
        <dbReference type="Proteomes" id="UP001501414"/>
    </source>
</evidence>
<dbReference type="GO" id="GO:0016301">
    <property type="term" value="F:kinase activity"/>
    <property type="evidence" value="ECO:0007669"/>
    <property type="project" value="UniProtKB-KW"/>
</dbReference>
<dbReference type="EMBL" id="BAAAJK010000023">
    <property type="protein sequence ID" value="GAA1393441.1"/>
    <property type="molecule type" value="Genomic_DNA"/>
</dbReference>
<comment type="caution">
    <text evidence="4">The sequence shown here is derived from an EMBL/GenBank/DDBJ whole genome shotgun (WGS) entry which is preliminary data.</text>
</comment>
<dbReference type="Proteomes" id="UP001501414">
    <property type="component" value="Unassembled WGS sequence"/>
</dbReference>
<keyword evidence="4" id="KW-0808">Transferase</keyword>
<accession>A0ABP4IRL8</accession>
<evidence type="ECO:0000313" key="4">
    <source>
        <dbReference type="EMBL" id="GAA1393441.1"/>
    </source>
</evidence>
<reference evidence="5" key="1">
    <citation type="journal article" date="2019" name="Int. J. Syst. Evol. Microbiol.">
        <title>The Global Catalogue of Microorganisms (GCM) 10K type strain sequencing project: providing services to taxonomists for standard genome sequencing and annotation.</title>
        <authorList>
            <consortium name="The Broad Institute Genomics Platform"/>
            <consortium name="The Broad Institute Genome Sequencing Center for Infectious Disease"/>
            <person name="Wu L."/>
            <person name="Ma J."/>
        </authorList>
    </citation>
    <scope>NUCLEOTIDE SEQUENCE [LARGE SCALE GENOMIC DNA]</scope>
    <source>
        <strain evidence="5">JCM 11896</strain>
    </source>
</reference>
<keyword evidence="1" id="KW-0175">Coiled coil</keyword>
<dbReference type="RefSeq" id="WP_344024705.1">
    <property type="nucleotide sequence ID" value="NZ_BAAAJK010000023.1"/>
</dbReference>
<protein>
    <submittedName>
        <fullName evidence="4">Histidine kinase</fullName>
    </submittedName>
</protein>
<evidence type="ECO:0000259" key="3">
    <source>
        <dbReference type="Pfam" id="PF07730"/>
    </source>
</evidence>
<evidence type="ECO:0000256" key="1">
    <source>
        <dbReference type="SAM" id="Coils"/>
    </source>
</evidence>
<keyword evidence="4" id="KW-0418">Kinase</keyword>
<dbReference type="Pfam" id="PF07730">
    <property type="entry name" value="HisKA_3"/>
    <property type="match status" value="1"/>
</dbReference>
<name>A0ABP4IRL8_9PSEU</name>